<dbReference type="InterPro" id="IPR034288">
    <property type="entry name" value="CuRO_1_LCC"/>
</dbReference>
<dbReference type="EMBL" id="RWGY01000009">
    <property type="protein sequence ID" value="TVU36499.1"/>
    <property type="molecule type" value="Genomic_DNA"/>
</dbReference>
<protein>
    <recommendedName>
        <fullName evidence="3">Plastocyanin-like domain-containing protein</fullName>
    </recommendedName>
</protein>
<dbReference type="InterPro" id="IPR045087">
    <property type="entry name" value="Cu-oxidase_fam"/>
</dbReference>
<feature type="chain" id="PRO_5023837848" description="Plastocyanin-like domain-containing protein" evidence="2">
    <location>
        <begin position="22"/>
        <end position="216"/>
    </location>
</feature>
<evidence type="ECO:0000259" key="3">
    <source>
        <dbReference type="Pfam" id="PF07732"/>
    </source>
</evidence>
<dbReference type="PANTHER" id="PTHR11709">
    <property type="entry name" value="MULTI-COPPER OXIDASE"/>
    <property type="match status" value="1"/>
</dbReference>
<dbReference type="InterPro" id="IPR008972">
    <property type="entry name" value="Cupredoxin"/>
</dbReference>
<dbReference type="GO" id="GO:0005507">
    <property type="term" value="F:copper ion binding"/>
    <property type="evidence" value="ECO:0007669"/>
    <property type="project" value="InterPro"/>
</dbReference>
<dbReference type="Gramene" id="TVU36499">
    <property type="protein sequence ID" value="TVU36499"/>
    <property type="gene ID" value="EJB05_18435"/>
</dbReference>
<evidence type="ECO:0000256" key="2">
    <source>
        <dbReference type="SAM" id="SignalP"/>
    </source>
</evidence>
<dbReference type="AlphaFoldDB" id="A0A5J9VJQ8"/>
<evidence type="ECO:0000313" key="4">
    <source>
        <dbReference type="EMBL" id="TVU36499.1"/>
    </source>
</evidence>
<proteinExistence type="inferred from homology"/>
<accession>A0A5J9VJQ8</accession>
<gene>
    <name evidence="4" type="ORF">EJB05_18435</name>
</gene>
<dbReference type="GO" id="GO:0016491">
    <property type="term" value="F:oxidoreductase activity"/>
    <property type="evidence" value="ECO:0007669"/>
    <property type="project" value="TreeGrafter"/>
</dbReference>
<dbReference type="Gene3D" id="2.60.40.420">
    <property type="entry name" value="Cupredoxins - blue copper proteins"/>
    <property type="match status" value="1"/>
</dbReference>
<dbReference type="SUPFAM" id="SSF49503">
    <property type="entry name" value="Cupredoxins"/>
    <property type="match status" value="1"/>
</dbReference>
<evidence type="ECO:0000313" key="5">
    <source>
        <dbReference type="Proteomes" id="UP000324897"/>
    </source>
</evidence>
<feature type="non-terminal residue" evidence="4">
    <location>
        <position position="1"/>
    </location>
</feature>
<evidence type="ECO:0000256" key="1">
    <source>
        <dbReference type="ARBA" id="ARBA00010609"/>
    </source>
</evidence>
<dbReference type="InterPro" id="IPR011707">
    <property type="entry name" value="Cu-oxidase-like_N"/>
</dbReference>
<dbReference type="PANTHER" id="PTHR11709:SF339">
    <property type="entry name" value="LACCASE-6"/>
    <property type="match status" value="1"/>
</dbReference>
<reference evidence="4 5" key="1">
    <citation type="journal article" date="2019" name="Sci. Rep.">
        <title>A high-quality genome of Eragrostis curvula grass provides insights into Poaceae evolution and supports new strategies to enhance forage quality.</title>
        <authorList>
            <person name="Carballo J."/>
            <person name="Santos B.A.C.M."/>
            <person name="Zappacosta D."/>
            <person name="Garbus I."/>
            <person name="Selva J.P."/>
            <person name="Gallo C.A."/>
            <person name="Diaz A."/>
            <person name="Albertini E."/>
            <person name="Caccamo M."/>
            <person name="Echenique V."/>
        </authorList>
    </citation>
    <scope>NUCLEOTIDE SEQUENCE [LARGE SCALE GENOMIC DNA]</scope>
    <source>
        <strain evidence="5">cv. Victoria</strain>
        <tissue evidence="4">Leaf</tissue>
    </source>
</reference>
<dbReference type="OrthoDB" id="679880at2759"/>
<dbReference type="CDD" id="cd13849">
    <property type="entry name" value="CuRO_1_LCC_plant"/>
    <property type="match status" value="1"/>
</dbReference>
<dbReference type="Pfam" id="PF07732">
    <property type="entry name" value="Cu-oxidase_3"/>
    <property type="match status" value="1"/>
</dbReference>
<dbReference type="Proteomes" id="UP000324897">
    <property type="component" value="Unassembled WGS sequence"/>
</dbReference>
<sequence length="216" mass="23781">MPRSWPILVFFLFCTVTVVQAATVEHSFNVGTLSVPRICQPGNVSVTAVNGRLPGPLIEVNEGDDVVIHVVNDSPYNVTIHWHGVFQRRTPWADGPAMVTQCPIRPGGRYTYRFQVAGQEGTLWWHAHSSFMRATVYGALVIRPRLGAGAYPFPKPDGEKIVLLGAWWNDDTVLLERQAFLSGTTIASAVAYTINGEPGDFYDCNATTITVLTRAH</sequence>
<name>A0A5J9VJQ8_9POAL</name>
<comment type="caution">
    <text evidence="4">The sequence shown here is derived from an EMBL/GenBank/DDBJ whole genome shotgun (WGS) entry which is preliminary data.</text>
</comment>
<comment type="similarity">
    <text evidence="1">Belongs to the multicopper oxidase family.</text>
</comment>
<keyword evidence="2" id="KW-0732">Signal</keyword>
<feature type="signal peptide" evidence="2">
    <location>
        <begin position="1"/>
        <end position="21"/>
    </location>
</feature>
<feature type="domain" description="Plastocyanin-like" evidence="3">
    <location>
        <begin position="44"/>
        <end position="145"/>
    </location>
</feature>
<organism evidence="4 5">
    <name type="scientific">Eragrostis curvula</name>
    <name type="common">weeping love grass</name>
    <dbReference type="NCBI Taxonomy" id="38414"/>
    <lineage>
        <taxon>Eukaryota</taxon>
        <taxon>Viridiplantae</taxon>
        <taxon>Streptophyta</taxon>
        <taxon>Embryophyta</taxon>
        <taxon>Tracheophyta</taxon>
        <taxon>Spermatophyta</taxon>
        <taxon>Magnoliopsida</taxon>
        <taxon>Liliopsida</taxon>
        <taxon>Poales</taxon>
        <taxon>Poaceae</taxon>
        <taxon>PACMAD clade</taxon>
        <taxon>Chloridoideae</taxon>
        <taxon>Eragrostideae</taxon>
        <taxon>Eragrostidinae</taxon>
        <taxon>Eragrostis</taxon>
    </lineage>
</organism>
<keyword evidence="5" id="KW-1185">Reference proteome</keyword>